<organism evidence="2 3">
    <name type="scientific">Amycolatopsis marina</name>
    <dbReference type="NCBI Taxonomy" id="490629"/>
    <lineage>
        <taxon>Bacteria</taxon>
        <taxon>Bacillati</taxon>
        <taxon>Actinomycetota</taxon>
        <taxon>Actinomycetes</taxon>
        <taxon>Pseudonocardiales</taxon>
        <taxon>Pseudonocardiaceae</taxon>
        <taxon>Amycolatopsis</taxon>
    </lineage>
</organism>
<dbReference type="Gene3D" id="3.40.960.10">
    <property type="entry name" value="VSR Endonuclease"/>
    <property type="match status" value="1"/>
</dbReference>
<dbReference type="InterPro" id="IPR007569">
    <property type="entry name" value="DUF559"/>
</dbReference>
<protein>
    <recommendedName>
        <fullName evidence="1">DUF559 domain-containing protein</fullName>
    </recommendedName>
</protein>
<feature type="domain" description="DUF559" evidence="1">
    <location>
        <begin position="227"/>
        <end position="280"/>
    </location>
</feature>
<sequence>MRIFPGGNAAALRRDVAAEVGERALRSALASGLLVQIWRGVLVWAESSLEPYVRAAAALLVVGQPAVLSGRTAVALRGYSAAEAFDVHVTVPCGRAVRSRPGLVVHRRQFTSNDVVQLHGLSVLTLEAALADFLCDGDRRAAFASLDQALAALPEADRREFRKAVDHCLLAREDRRGVSRALMLTRLATGMADSPPESWLRLLVVEAGFPVPEAQYVVYTVDGAVLYVFDMAWKELRIALEYDGYAAHVDRADYDAERDRRMTKRGWITVRATAEDLRDSRRLLTELAAAFAARQC</sequence>
<dbReference type="OrthoDB" id="3173471at2"/>
<evidence type="ECO:0000259" key="1">
    <source>
        <dbReference type="Pfam" id="PF04480"/>
    </source>
</evidence>
<dbReference type="RefSeq" id="WP_091673960.1">
    <property type="nucleotide sequence ID" value="NZ_FOKG01000008.1"/>
</dbReference>
<dbReference type="SUPFAM" id="SSF52980">
    <property type="entry name" value="Restriction endonuclease-like"/>
    <property type="match status" value="1"/>
</dbReference>
<dbReference type="Proteomes" id="UP000243799">
    <property type="component" value="Unassembled WGS sequence"/>
</dbReference>
<dbReference type="Pfam" id="PF04480">
    <property type="entry name" value="DUF559"/>
    <property type="match status" value="1"/>
</dbReference>
<dbReference type="AlphaFoldDB" id="A0A1I1AC77"/>
<proteinExistence type="predicted"/>
<dbReference type="EMBL" id="FOKG01000008">
    <property type="protein sequence ID" value="SFB33963.1"/>
    <property type="molecule type" value="Genomic_DNA"/>
</dbReference>
<keyword evidence="3" id="KW-1185">Reference proteome</keyword>
<name>A0A1I1AC77_9PSEU</name>
<accession>A0A1I1AC77</accession>
<evidence type="ECO:0000313" key="2">
    <source>
        <dbReference type="EMBL" id="SFB33963.1"/>
    </source>
</evidence>
<gene>
    <name evidence="2" type="ORF">SAMN05216266_108261</name>
</gene>
<reference evidence="3" key="1">
    <citation type="submission" date="2016-10" db="EMBL/GenBank/DDBJ databases">
        <authorList>
            <person name="Varghese N."/>
            <person name="Submissions S."/>
        </authorList>
    </citation>
    <scope>NUCLEOTIDE SEQUENCE [LARGE SCALE GENOMIC DNA]</scope>
    <source>
        <strain evidence="3">CGMCC 4.3568</strain>
    </source>
</reference>
<dbReference type="STRING" id="490629.SAMN05216266_108261"/>
<dbReference type="InterPro" id="IPR011335">
    <property type="entry name" value="Restrct_endonuc-II-like"/>
</dbReference>
<evidence type="ECO:0000313" key="3">
    <source>
        <dbReference type="Proteomes" id="UP000243799"/>
    </source>
</evidence>